<evidence type="ECO:0000256" key="1">
    <source>
        <dbReference type="SAM" id="SignalP"/>
    </source>
</evidence>
<dbReference type="EMBL" id="JAAGAX010000014">
    <property type="protein sequence ID" value="KAF2293259.1"/>
    <property type="molecule type" value="Genomic_DNA"/>
</dbReference>
<keyword evidence="1" id="KW-0732">Signal</keyword>
<dbReference type="AlphaFoldDB" id="A0A6A6L0N0"/>
<sequence>MLLPLLLLGLLNGTTATAPAPSSPSSSCGASTVNVTGAISLCVLDIISVDVGVGRPSRNCCRGLQVLAQLEAKIGLPTFSQCVNSTLNDLRGILDALGTGLHGAT</sequence>
<comment type="caution">
    <text evidence="2">The sequence shown here is derived from an EMBL/GenBank/DDBJ whole genome shotgun (WGS) entry which is preliminary data.</text>
</comment>
<dbReference type="Proteomes" id="UP000467840">
    <property type="component" value="Chromosome 13"/>
</dbReference>
<keyword evidence="3" id="KW-1185">Reference proteome</keyword>
<organism evidence="2 3">
    <name type="scientific">Hevea brasiliensis</name>
    <name type="common">Para rubber tree</name>
    <name type="synonym">Siphonia brasiliensis</name>
    <dbReference type="NCBI Taxonomy" id="3981"/>
    <lineage>
        <taxon>Eukaryota</taxon>
        <taxon>Viridiplantae</taxon>
        <taxon>Streptophyta</taxon>
        <taxon>Embryophyta</taxon>
        <taxon>Tracheophyta</taxon>
        <taxon>Spermatophyta</taxon>
        <taxon>Magnoliopsida</taxon>
        <taxon>eudicotyledons</taxon>
        <taxon>Gunneridae</taxon>
        <taxon>Pentapetalae</taxon>
        <taxon>rosids</taxon>
        <taxon>fabids</taxon>
        <taxon>Malpighiales</taxon>
        <taxon>Euphorbiaceae</taxon>
        <taxon>Crotonoideae</taxon>
        <taxon>Micrandreae</taxon>
        <taxon>Hevea</taxon>
    </lineage>
</organism>
<name>A0A6A6L0N0_HEVBR</name>
<gene>
    <name evidence="2" type="ORF">GH714_040628</name>
</gene>
<feature type="signal peptide" evidence="1">
    <location>
        <begin position="1"/>
        <end position="16"/>
    </location>
</feature>
<evidence type="ECO:0008006" key="4">
    <source>
        <dbReference type="Google" id="ProtNLM"/>
    </source>
</evidence>
<protein>
    <recommendedName>
        <fullName evidence="4">Hydrophobic seed protein domain-containing protein</fullName>
    </recommendedName>
</protein>
<feature type="chain" id="PRO_5025589649" description="Hydrophobic seed protein domain-containing protein" evidence="1">
    <location>
        <begin position="17"/>
        <end position="105"/>
    </location>
</feature>
<reference evidence="2 3" key="1">
    <citation type="journal article" date="2020" name="Mol. Plant">
        <title>The Chromosome-Based Rubber Tree Genome Provides New Insights into Spurge Genome Evolution and Rubber Biosynthesis.</title>
        <authorList>
            <person name="Liu J."/>
            <person name="Shi C."/>
            <person name="Shi C.C."/>
            <person name="Li W."/>
            <person name="Zhang Q.J."/>
            <person name="Zhang Y."/>
            <person name="Li K."/>
            <person name="Lu H.F."/>
            <person name="Shi C."/>
            <person name="Zhu S.T."/>
            <person name="Xiao Z.Y."/>
            <person name="Nan H."/>
            <person name="Yue Y."/>
            <person name="Zhu X.G."/>
            <person name="Wu Y."/>
            <person name="Hong X.N."/>
            <person name="Fan G.Y."/>
            <person name="Tong Y."/>
            <person name="Zhang D."/>
            <person name="Mao C.L."/>
            <person name="Liu Y.L."/>
            <person name="Hao S.J."/>
            <person name="Liu W.Q."/>
            <person name="Lv M.Q."/>
            <person name="Zhang H.B."/>
            <person name="Liu Y."/>
            <person name="Hu-Tang G.R."/>
            <person name="Wang J.P."/>
            <person name="Wang J.H."/>
            <person name="Sun Y.H."/>
            <person name="Ni S.B."/>
            <person name="Chen W.B."/>
            <person name="Zhang X.C."/>
            <person name="Jiao Y.N."/>
            <person name="Eichler E.E."/>
            <person name="Li G.H."/>
            <person name="Liu X."/>
            <person name="Gao L.Z."/>
        </authorList>
    </citation>
    <scope>NUCLEOTIDE SEQUENCE [LARGE SCALE GENOMIC DNA]</scope>
    <source>
        <strain evidence="3">cv. GT1</strain>
        <tissue evidence="2">Leaf</tissue>
    </source>
</reference>
<evidence type="ECO:0000313" key="2">
    <source>
        <dbReference type="EMBL" id="KAF2293259.1"/>
    </source>
</evidence>
<evidence type="ECO:0000313" key="3">
    <source>
        <dbReference type="Proteomes" id="UP000467840"/>
    </source>
</evidence>
<proteinExistence type="predicted"/>
<accession>A0A6A6L0N0</accession>